<dbReference type="InParanoid" id="F2SQL1"/>
<dbReference type="VEuPathDB" id="FungiDB:TERG_04876"/>
<evidence type="ECO:0000313" key="2">
    <source>
        <dbReference type="Proteomes" id="UP000008864"/>
    </source>
</evidence>
<dbReference type="AlphaFoldDB" id="F2SQL1"/>
<protein>
    <submittedName>
        <fullName evidence="1">Uncharacterized protein</fullName>
    </submittedName>
</protein>
<gene>
    <name evidence="1" type="ORF">TERG_04876</name>
</gene>
<dbReference type="RefSeq" id="XP_047604316.1">
    <property type="nucleotide sequence ID" value="XM_047748336.1"/>
</dbReference>
<sequence>MSKAYRSSPLVVRPPIYHFSGPRASLNPPLPLLLSLPRLFLSYDENGTAEVEDEGVGTGIGEVVELETVDVWAAAEELVWLVELIGARDEGDGVCE</sequence>
<dbReference type="HOGENOM" id="CLU_2361241_0_0_1"/>
<dbReference type="EMBL" id="GG700652">
    <property type="protein sequence ID" value="EGD88629.2"/>
    <property type="molecule type" value="Genomic_DNA"/>
</dbReference>
<dbReference type="GeneID" id="10372836"/>
<dbReference type="Proteomes" id="UP000008864">
    <property type="component" value="Unassembled WGS sequence"/>
</dbReference>
<proteinExistence type="predicted"/>
<organism evidence="1 2">
    <name type="scientific">Trichophyton rubrum (strain ATCC MYA-4607 / CBS 118892)</name>
    <name type="common">Athlete's foot fungus</name>
    <dbReference type="NCBI Taxonomy" id="559305"/>
    <lineage>
        <taxon>Eukaryota</taxon>
        <taxon>Fungi</taxon>
        <taxon>Dikarya</taxon>
        <taxon>Ascomycota</taxon>
        <taxon>Pezizomycotina</taxon>
        <taxon>Eurotiomycetes</taxon>
        <taxon>Eurotiomycetidae</taxon>
        <taxon>Onygenales</taxon>
        <taxon>Arthrodermataceae</taxon>
        <taxon>Trichophyton</taxon>
    </lineage>
</organism>
<keyword evidence="2" id="KW-1185">Reference proteome</keyword>
<evidence type="ECO:0000313" key="1">
    <source>
        <dbReference type="EMBL" id="EGD88629.2"/>
    </source>
</evidence>
<reference evidence="2" key="1">
    <citation type="journal article" date="2012" name="MBio">
        <title>Comparative genome analysis of Trichophyton rubrum and related dermatophytes reveals candidate genes involved in infection.</title>
        <authorList>
            <person name="Martinez D.A."/>
            <person name="Oliver B.G."/>
            <person name="Graeser Y."/>
            <person name="Goldberg J.M."/>
            <person name="Li W."/>
            <person name="Martinez-Rossi N.M."/>
            <person name="Monod M."/>
            <person name="Shelest E."/>
            <person name="Barton R.C."/>
            <person name="Birch E."/>
            <person name="Brakhage A.A."/>
            <person name="Chen Z."/>
            <person name="Gurr S.J."/>
            <person name="Heiman D."/>
            <person name="Heitman J."/>
            <person name="Kosti I."/>
            <person name="Rossi A."/>
            <person name="Saif S."/>
            <person name="Samalova M."/>
            <person name="Saunders C.W."/>
            <person name="Shea T."/>
            <person name="Summerbell R.C."/>
            <person name="Xu J."/>
            <person name="Young S."/>
            <person name="Zeng Q."/>
            <person name="Birren B.W."/>
            <person name="Cuomo C.A."/>
            <person name="White T.C."/>
        </authorList>
    </citation>
    <scope>NUCLEOTIDE SEQUENCE [LARGE SCALE GENOMIC DNA]</scope>
    <source>
        <strain evidence="2">ATCC MYA-4607 / CBS 118892</strain>
    </source>
</reference>
<name>F2SQL1_TRIRC</name>
<accession>F2SQL1</accession>